<evidence type="ECO:0000313" key="2">
    <source>
        <dbReference type="EMBL" id="KAJ4449310.1"/>
    </source>
</evidence>
<name>A0ABQ8TVJ0_PERAM</name>
<reference evidence="2 3" key="1">
    <citation type="journal article" date="2022" name="Allergy">
        <title>Genome assembly and annotation of Periplaneta americana reveal a comprehensive cockroach allergen profile.</title>
        <authorList>
            <person name="Wang L."/>
            <person name="Xiong Q."/>
            <person name="Saelim N."/>
            <person name="Wang L."/>
            <person name="Nong W."/>
            <person name="Wan A.T."/>
            <person name="Shi M."/>
            <person name="Liu X."/>
            <person name="Cao Q."/>
            <person name="Hui J.H.L."/>
            <person name="Sookrung N."/>
            <person name="Leung T.F."/>
            <person name="Tungtrongchitr A."/>
            <person name="Tsui S.K.W."/>
        </authorList>
    </citation>
    <scope>NUCLEOTIDE SEQUENCE [LARGE SCALE GENOMIC DNA]</scope>
    <source>
        <strain evidence="2">PWHHKU_190912</strain>
    </source>
</reference>
<protein>
    <submittedName>
        <fullName evidence="2">Uncharacterized protein</fullName>
    </submittedName>
</protein>
<proteinExistence type="predicted"/>
<feature type="compositionally biased region" description="Basic and acidic residues" evidence="1">
    <location>
        <begin position="445"/>
        <end position="476"/>
    </location>
</feature>
<feature type="compositionally biased region" description="Basic and acidic residues" evidence="1">
    <location>
        <begin position="296"/>
        <end position="316"/>
    </location>
</feature>
<keyword evidence="3" id="KW-1185">Reference proteome</keyword>
<feature type="compositionally biased region" description="Polar residues" evidence="1">
    <location>
        <begin position="214"/>
        <end position="228"/>
    </location>
</feature>
<dbReference type="EMBL" id="JAJSOF020000003">
    <property type="protein sequence ID" value="KAJ4449310.1"/>
    <property type="molecule type" value="Genomic_DNA"/>
</dbReference>
<feature type="compositionally biased region" description="Low complexity" evidence="1">
    <location>
        <begin position="566"/>
        <end position="580"/>
    </location>
</feature>
<comment type="caution">
    <text evidence="2">The sequence shown here is derived from an EMBL/GenBank/DDBJ whole genome shotgun (WGS) entry which is preliminary data.</text>
</comment>
<gene>
    <name evidence="2" type="ORF">ANN_00708</name>
</gene>
<feature type="compositionally biased region" description="Basic and acidic residues" evidence="1">
    <location>
        <begin position="358"/>
        <end position="369"/>
    </location>
</feature>
<accession>A0ABQ8TVJ0</accession>
<feature type="region of interest" description="Disordered" evidence="1">
    <location>
        <begin position="174"/>
        <end position="603"/>
    </location>
</feature>
<evidence type="ECO:0000313" key="3">
    <source>
        <dbReference type="Proteomes" id="UP001148838"/>
    </source>
</evidence>
<organism evidence="2 3">
    <name type="scientific">Periplaneta americana</name>
    <name type="common">American cockroach</name>
    <name type="synonym">Blatta americana</name>
    <dbReference type="NCBI Taxonomy" id="6978"/>
    <lineage>
        <taxon>Eukaryota</taxon>
        <taxon>Metazoa</taxon>
        <taxon>Ecdysozoa</taxon>
        <taxon>Arthropoda</taxon>
        <taxon>Hexapoda</taxon>
        <taxon>Insecta</taxon>
        <taxon>Pterygota</taxon>
        <taxon>Neoptera</taxon>
        <taxon>Polyneoptera</taxon>
        <taxon>Dictyoptera</taxon>
        <taxon>Blattodea</taxon>
        <taxon>Blattoidea</taxon>
        <taxon>Blattidae</taxon>
        <taxon>Blattinae</taxon>
        <taxon>Periplaneta</taxon>
    </lineage>
</organism>
<feature type="compositionally biased region" description="Basic and acidic residues" evidence="1">
    <location>
        <begin position="404"/>
        <end position="418"/>
    </location>
</feature>
<sequence>MAYADDIVIMSRSLGVLNEIVNQIQMEAEHMGGRGASRNIRNLLSRGRGRSKIKVGRGTPLSNLDTSKADDNADVFGIRADDLNMLDNWDLEVVNVAECSSLEDLGLGEDNTKGAALARGSQGKKAQVKKGNVQKPFKMGKSIFPDEDPDLEEDKVVQDMFDIESKSLVGFGQTFDRNWTRGPRKSGFVRDESVEEEERSPWISAHRKDPRFVRQQSDPSESRFTPSRNDPRLALKQPDTSGSLEGPEIAYAPARKDPRLVPQQALASRKDDPRLVTRGEKQNLRSDPRLIVAKLQEAERREGFENRFGPARKDPRLAAQVMDLQRKEDSGRTVEKTSSSAQGAALAPPGVEDSFEGSESRQDSDKNSKNGEPGQKKRRGPRSPSSPPLSTHGDHHSMSPSSAGKRDSSIGRMWDRSPGRGRPHRDRSPSPLRRTLSPRRRMSRRDHGDGIPSRHRERSLEWRRDRRSSSRDRRESSMSPVRRPRRSSPWRRERSRLSREWSGSPRRERSLSPRHDRSLSDRRDHSLSPRGRRSPFSPPHRSSLSSSRDEPWRQSSPSRLPPQPHYPQIQQQQQQQQQQQSYDVMAAPPMQNIYNEVNKIHRS</sequence>
<feature type="compositionally biased region" description="Basic and acidic residues" evidence="1">
    <location>
        <begin position="324"/>
        <end position="335"/>
    </location>
</feature>
<feature type="compositionally biased region" description="Basic and acidic residues" evidence="1">
    <location>
        <begin position="490"/>
        <end position="527"/>
    </location>
</feature>
<evidence type="ECO:0000256" key="1">
    <source>
        <dbReference type="SAM" id="MobiDB-lite"/>
    </source>
</evidence>
<dbReference type="Proteomes" id="UP001148838">
    <property type="component" value="Unassembled WGS sequence"/>
</dbReference>
<feature type="compositionally biased region" description="Basic and acidic residues" evidence="1">
    <location>
        <begin position="268"/>
        <end position="288"/>
    </location>
</feature>